<sequence length="408" mass="44860">MKFSFPFSGKSKQFTTQPALFSAIVILFFIWGFITLLNDLLIPLLRERLHLSYGQAMLVQFSFFFTYFLMSLPMAFLLNKLKYQKGIIVGLFIIALGCLIFIPADLTLIYRVFLFGLFILASGIVMLQVSANPLITLLGPTKTSSARLTLAQGINSLGYVIAPLIVGRFIVATNLYVSYIIIALVLMAVALFISRFNFHRVDDPLDKEEKDEIIDFALWKHLPFTLGLVGIFFYVGAEVSAGSLIVNYLHLPQIANFSLSHAAAYLSIYWGGAMIGRLIGSYVLTKINASKVLAVCAVANLLLLCGVILMTGGAAMWSLLLLGVFNSIMFPTLFALAIAGLPNESIKNKASGFLIMAIVGGAIIPELQGLLADYIGLQHSFILLLVSYVIITAYGVYINQTISRSHFF</sequence>
<comment type="function">
    <text evidence="1">Intake of glucose and galactose.</text>
</comment>
<feature type="transmembrane region" description="Helical" evidence="11">
    <location>
        <begin position="20"/>
        <end position="37"/>
    </location>
</feature>
<gene>
    <name evidence="13" type="ordered locus">CBUD_1827</name>
</gene>
<keyword evidence="9 11" id="KW-1133">Transmembrane helix</keyword>
<dbReference type="InterPro" id="IPR011701">
    <property type="entry name" value="MFS"/>
</dbReference>
<evidence type="ECO:0000256" key="7">
    <source>
        <dbReference type="ARBA" id="ARBA00022597"/>
    </source>
</evidence>
<dbReference type="EMBL" id="CP000733">
    <property type="protein sequence ID" value="ABS77981.1"/>
    <property type="molecule type" value="Genomic_DNA"/>
</dbReference>
<evidence type="ECO:0000313" key="13">
    <source>
        <dbReference type="EMBL" id="ABS77981.1"/>
    </source>
</evidence>
<dbReference type="AlphaFoldDB" id="A9KD04"/>
<keyword evidence="4" id="KW-0813">Transport</keyword>
<feature type="transmembrane region" description="Helical" evidence="11">
    <location>
        <begin position="377"/>
        <end position="398"/>
    </location>
</feature>
<organism evidence="13 14">
    <name type="scientific">Coxiella burnetii (strain Dugway 5J108-111)</name>
    <dbReference type="NCBI Taxonomy" id="434922"/>
    <lineage>
        <taxon>Bacteria</taxon>
        <taxon>Pseudomonadati</taxon>
        <taxon>Pseudomonadota</taxon>
        <taxon>Gammaproteobacteria</taxon>
        <taxon>Legionellales</taxon>
        <taxon>Coxiellaceae</taxon>
        <taxon>Coxiella</taxon>
    </lineage>
</organism>
<feature type="transmembrane region" description="Helical" evidence="11">
    <location>
        <begin position="217"/>
        <end position="237"/>
    </location>
</feature>
<dbReference type="GO" id="GO:0055056">
    <property type="term" value="F:D-glucose transmembrane transporter activity"/>
    <property type="evidence" value="ECO:0007669"/>
    <property type="project" value="InterPro"/>
</dbReference>
<feature type="transmembrane region" description="Helical" evidence="11">
    <location>
        <begin position="316"/>
        <end position="341"/>
    </location>
</feature>
<comment type="subcellular location">
    <subcellularLocation>
        <location evidence="2">Cell inner membrane</location>
        <topology evidence="2">Multi-pass membrane protein</topology>
    </subcellularLocation>
</comment>
<feature type="transmembrane region" description="Helical" evidence="11">
    <location>
        <begin position="353"/>
        <end position="371"/>
    </location>
</feature>
<evidence type="ECO:0000256" key="9">
    <source>
        <dbReference type="ARBA" id="ARBA00022989"/>
    </source>
</evidence>
<evidence type="ECO:0000256" key="3">
    <source>
        <dbReference type="ARBA" id="ARBA00009120"/>
    </source>
</evidence>
<evidence type="ECO:0000256" key="1">
    <source>
        <dbReference type="ARBA" id="ARBA00003321"/>
    </source>
</evidence>
<dbReference type="PROSITE" id="PS50850">
    <property type="entry name" value="MFS"/>
    <property type="match status" value="1"/>
</dbReference>
<dbReference type="Gene3D" id="1.20.1250.20">
    <property type="entry name" value="MFS general substrate transporter like domains"/>
    <property type="match status" value="2"/>
</dbReference>
<dbReference type="PANTHER" id="PTHR43702">
    <property type="entry name" value="L-FUCOSE-PROTON SYMPORTER"/>
    <property type="match status" value="1"/>
</dbReference>
<dbReference type="GO" id="GO:0005886">
    <property type="term" value="C:plasma membrane"/>
    <property type="evidence" value="ECO:0007669"/>
    <property type="project" value="UniProtKB-SubCell"/>
</dbReference>
<evidence type="ECO:0000256" key="6">
    <source>
        <dbReference type="ARBA" id="ARBA00022519"/>
    </source>
</evidence>
<keyword evidence="6" id="KW-0997">Cell inner membrane</keyword>
<evidence type="ECO:0000259" key="12">
    <source>
        <dbReference type="PROSITE" id="PS50850"/>
    </source>
</evidence>
<feature type="transmembrane region" description="Helical" evidence="11">
    <location>
        <begin position="148"/>
        <end position="170"/>
    </location>
</feature>
<dbReference type="PANTHER" id="PTHR43702:SF3">
    <property type="entry name" value="PROTEIN TSGA"/>
    <property type="match status" value="1"/>
</dbReference>
<feature type="transmembrane region" description="Helical" evidence="11">
    <location>
        <begin position="257"/>
        <end position="280"/>
    </location>
</feature>
<evidence type="ECO:0000256" key="11">
    <source>
        <dbReference type="SAM" id="Phobius"/>
    </source>
</evidence>
<feature type="transmembrane region" description="Helical" evidence="11">
    <location>
        <begin position="176"/>
        <end position="196"/>
    </location>
</feature>
<dbReference type="KEGG" id="cbd:CBUD_1827"/>
<feature type="domain" description="Major facilitator superfamily (MFS) profile" evidence="12">
    <location>
        <begin position="20"/>
        <end position="403"/>
    </location>
</feature>
<evidence type="ECO:0000256" key="2">
    <source>
        <dbReference type="ARBA" id="ARBA00004429"/>
    </source>
</evidence>
<feature type="transmembrane region" description="Helical" evidence="11">
    <location>
        <begin position="108"/>
        <end position="127"/>
    </location>
</feature>
<dbReference type="NCBIfam" id="TIGR01272">
    <property type="entry name" value="gluP"/>
    <property type="match status" value="1"/>
</dbReference>
<feature type="transmembrane region" description="Helical" evidence="11">
    <location>
        <begin position="85"/>
        <end position="102"/>
    </location>
</feature>
<dbReference type="Pfam" id="PF07690">
    <property type="entry name" value="MFS_1"/>
    <property type="match status" value="1"/>
</dbReference>
<keyword evidence="10 11" id="KW-0472">Membrane</keyword>
<dbReference type="GO" id="GO:0005354">
    <property type="term" value="F:galactose transmembrane transporter activity"/>
    <property type="evidence" value="ECO:0007669"/>
    <property type="project" value="InterPro"/>
</dbReference>
<keyword evidence="7" id="KW-0762">Sugar transport</keyword>
<reference evidence="13 14" key="1">
    <citation type="journal article" date="2009" name="Infect. Immun.">
        <title>Comparative genomics reveal extensive transposon-mediated genomic plasticity and diversity among potential effector proteins within the genus Coxiella.</title>
        <authorList>
            <person name="Beare P.A."/>
            <person name="Unsworth N."/>
            <person name="Andoh M."/>
            <person name="Voth D.E."/>
            <person name="Omsland A."/>
            <person name="Gilk S.D."/>
            <person name="Williams K.P."/>
            <person name="Sobral B.W."/>
            <person name="Kupko J.J.III."/>
            <person name="Porcella S.F."/>
            <person name="Samuel J.E."/>
            <person name="Heinzen R.A."/>
        </authorList>
    </citation>
    <scope>NUCLEOTIDE SEQUENCE [LARGE SCALE GENOMIC DNA]</scope>
    <source>
        <strain evidence="13 14">Dugway 5J108-111</strain>
    </source>
</reference>
<dbReference type="InterPro" id="IPR020846">
    <property type="entry name" value="MFS_dom"/>
</dbReference>
<name>A9KD04_COXBN</name>
<accession>A9KD04</accession>
<evidence type="ECO:0000256" key="10">
    <source>
        <dbReference type="ARBA" id="ARBA00023136"/>
    </source>
</evidence>
<dbReference type="CDD" id="cd17394">
    <property type="entry name" value="MFS_FucP_like"/>
    <property type="match status" value="1"/>
</dbReference>
<dbReference type="InterPro" id="IPR050375">
    <property type="entry name" value="MFS_TsgA-like"/>
</dbReference>
<proteinExistence type="inferred from homology"/>
<keyword evidence="8 11" id="KW-0812">Transmembrane</keyword>
<feature type="transmembrane region" description="Helical" evidence="11">
    <location>
        <begin position="57"/>
        <end position="78"/>
    </location>
</feature>
<comment type="similarity">
    <text evidence="3">Belongs to the major facilitator superfamily. FHS transporter (TC 2.A.1.7) family.</text>
</comment>
<dbReference type="InterPro" id="IPR005964">
    <property type="entry name" value="Glc/Gal_transptr_bac"/>
</dbReference>
<evidence type="ECO:0000256" key="8">
    <source>
        <dbReference type="ARBA" id="ARBA00022692"/>
    </source>
</evidence>
<dbReference type="InterPro" id="IPR036259">
    <property type="entry name" value="MFS_trans_sf"/>
</dbReference>
<dbReference type="RefSeq" id="WP_011997286.1">
    <property type="nucleotide sequence ID" value="NC_009727.1"/>
</dbReference>
<dbReference type="GO" id="GO:1904659">
    <property type="term" value="P:D-glucose transmembrane transport"/>
    <property type="evidence" value="ECO:0007669"/>
    <property type="project" value="InterPro"/>
</dbReference>
<keyword evidence="5" id="KW-1003">Cell membrane</keyword>
<evidence type="ECO:0000256" key="4">
    <source>
        <dbReference type="ARBA" id="ARBA00022448"/>
    </source>
</evidence>
<evidence type="ECO:0000313" key="14">
    <source>
        <dbReference type="Proteomes" id="UP000008555"/>
    </source>
</evidence>
<dbReference type="SUPFAM" id="SSF103473">
    <property type="entry name" value="MFS general substrate transporter"/>
    <property type="match status" value="1"/>
</dbReference>
<dbReference type="Proteomes" id="UP000008555">
    <property type="component" value="Chromosome"/>
</dbReference>
<feature type="transmembrane region" description="Helical" evidence="11">
    <location>
        <begin position="292"/>
        <end position="310"/>
    </location>
</feature>
<dbReference type="HOGENOM" id="CLU_028452_2_2_6"/>
<evidence type="ECO:0000256" key="5">
    <source>
        <dbReference type="ARBA" id="ARBA00022475"/>
    </source>
</evidence>
<protein>
    <submittedName>
        <fullName evidence="13">Glucose/galactose transporter</fullName>
    </submittedName>
</protein>